<reference evidence="6 7" key="1">
    <citation type="submission" date="2017-03" db="EMBL/GenBank/DDBJ databases">
        <title>Whole genome sequences of fourteen strains of Bradyrhizobium canariense and one strain of Bradyrhizobium japonicum isolated from Lupinus (Papilionoideae: Genisteae) species in Algeria.</title>
        <authorList>
            <person name="Crovadore J."/>
            <person name="Chekireb D."/>
            <person name="Brachmann A."/>
            <person name="Chablais R."/>
            <person name="Cochard B."/>
            <person name="Lefort F."/>
        </authorList>
    </citation>
    <scope>NUCLEOTIDE SEQUENCE [LARGE SCALE GENOMIC DNA]</scope>
    <source>
        <strain evidence="6 7">UBMA195</strain>
    </source>
</reference>
<evidence type="ECO:0000256" key="2">
    <source>
        <dbReference type="ARBA" id="ARBA00023125"/>
    </source>
</evidence>
<dbReference type="PROSITE" id="PS51464">
    <property type="entry name" value="SIS"/>
    <property type="match status" value="1"/>
</dbReference>
<dbReference type="InterPro" id="IPR046348">
    <property type="entry name" value="SIS_dom_sf"/>
</dbReference>
<dbReference type="GO" id="GO:0097367">
    <property type="term" value="F:carbohydrate derivative binding"/>
    <property type="evidence" value="ECO:0007669"/>
    <property type="project" value="InterPro"/>
</dbReference>
<dbReference type="InterPro" id="IPR009057">
    <property type="entry name" value="Homeodomain-like_sf"/>
</dbReference>
<dbReference type="InterPro" id="IPR047640">
    <property type="entry name" value="RpiR-like"/>
</dbReference>
<dbReference type="Pfam" id="PF01380">
    <property type="entry name" value="SIS"/>
    <property type="match status" value="1"/>
</dbReference>
<sequence length="323" mass="35260">MGSVDLIAELKEICVDLSGQAIEAAHYLINNPDEAAFHSMREMARRANVPPVSLVRLAQRMGLPGYGELRQRFIETVRDRQQRDRLSLTRNEQTARTLIHKVGEGARFNDFVESFFAAELDVVRRAGAHLSGETLTEAVGLLAAAPKVFVCGRRTSFTPAYTLAFALRKARPNIILLDNPGGALESLLEDLEPGDAFVAVTFAPFNRLVHQLAEKASRSGARIISITDSFAAPMSELEGLHFVAQSCGQAFPESTLGAITIAHLLAALAIGRLGDSAQARIRENERFLRGSGEYLLSGKLIKRRRRAPAVARKPGAKGKGKHR</sequence>
<dbReference type="RefSeq" id="WP_085359029.1">
    <property type="nucleotide sequence ID" value="NZ_NAFD01000174.1"/>
</dbReference>
<gene>
    <name evidence="6" type="ORF">BSZ18_15975</name>
</gene>
<dbReference type="Gene3D" id="1.10.10.10">
    <property type="entry name" value="Winged helix-like DNA-binding domain superfamily/Winged helix DNA-binding domain"/>
    <property type="match status" value="1"/>
</dbReference>
<evidence type="ECO:0000259" key="5">
    <source>
        <dbReference type="PROSITE" id="PS51464"/>
    </source>
</evidence>
<dbReference type="AlphaFoldDB" id="A0A1X3H738"/>
<dbReference type="Gene3D" id="3.40.50.10490">
    <property type="entry name" value="Glucose-6-phosphate isomerase like protein, domain 1"/>
    <property type="match status" value="1"/>
</dbReference>
<dbReference type="PROSITE" id="PS51071">
    <property type="entry name" value="HTH_RPIR"/>
    <property type="match status" value="1"/>
</dbReference>
<dbReference type="SUPFAM" id="SSF53697">
    <property type="entry name" value="SIS domain"/>
    <property type="match status" value="1"/>
</dbReference>
<dbReference type="CDD" id="cd05013">
    <property type="entry name" value="SIS_RpiR"/>
    <property type="match status" value="1"/>
</dbReference>
<comment type="caution">
    <text evidence="6">The sequence shown here is derived from an EMBL/GenBank/DDBJ whole genome shotgun (WGS) entry which is preliminary data.</text>
</comment>
<dbReference type="PANTHER" id="PTHR30514">
    <property type="entry name" value="GLUCOKINASE"/>
    <property type="match status" value="1"/>
</dbReference>
<proteinExistence type="predicted"/>
<dbReference type="PANTHER" id="PTHR30514:SF18">
    <property type="entry name" value="RPIR-FAMILY TRANSCRIPTIONAL REGULATOR"/>
    <property type="match status" value="1"/>
</dbReference>
<feature type="domain" description="SIS" evidence="5">
    <location>
        <begin position="138"/>
        <end position="276"/>
    </location>
</feature>
<evidence type="ECO:0000313" key="7">
    <source>
        <dbReference type="Proteomes" id="UP000193553"/>
    </source>
</evidence>
<protein>
    <submittedName>
        <fullName evidence="6">RpiR family transcriptional regulator</fullName>
    </submittedName>
</protein>
<dbReference type="Pfam" id="PF01418">
    <property type="entry name" value="HTH_6"/>
    <property type="match status" value="1"/>
</dbReference>
<evidence type="ECO:0000256" key="1">
    <source>
        <dbReference type="ARBA" id="ARBA00023015"/>
    </source>
</evidence>
<dbReference type="Proteomes" id="UP000193553">
    <property type="component" value="Unassembled WGS sequence"/>
</dbReference>
<name>A0A1X3H738_9BRAD</name>
<evidence type="ECO:0000259" key="4">
    <source>
        <dbReference type="PROSITE" id="PS51071"/>
    </source>
</evidence>
<evidence type="ECO:0000313" key="6">
    <source>
        <dbReference type="EMBL" id="OSJ10816.1"/>
    </source>
</evidence>
<dbReference type="InterPro" id="IPR000281">
    <property type="entry name" value="HTH_RpiR"/>
</dbReference>
<feature type="domain" description="HTH rpiR-type" evidence="4">
    <location>
        <begin position="4"/>
        <end position="80"/>
    </location>
</feature>
<keyword evidence="3" id="KW-0804">Transcription</keyword>
<evidence type="ECO:0000256" key="3">
    <source>
        <dbReference type="ARBA" id="ARBA00023163"/>
    </source>
</evidence>
<dbReference type="InterPro" id="IPR035472">
    <property type="entry name" value="RpiR-like_SIS"/>
</dbReference>
<dbReference type="GO" id="GO:0003700">
    <property type="term" value="F:DNA-binding transcription factor activity"/>
    <property type="evidence" value="ECO:0007669"/>
    <property type="project" value="InterPro"/>
</dbReference>
<keyword evidence="2" id="KW-0238">DNA-binding</keyword>
<accession>A0A1X3H738</accession>
<keyword evidence="1" id="KW-0805">Transcription regulation</keyword>
<dbReference type="InterPro" id="IPR001347">
    <property type="entry name" value="SIS_dom"/>
</dbReference>
<dbReference type="EMBL" id="NAFI01000171">
    <property type="protein sequence ID" value="OSJ10816.1"/>
    <property type="molecule type" value="Genomic_DNA"/>
</dbReference>
<dbReference type="InterPro" id="IPR036388">
    <property type="entry name" value="WH-like_DNA-bd_sf"/>
</dbReference>
<dbReference type="SUPFAM" id="SSF46689">
    <property type="entry name" value="Homeodomain-like"/>
    <property type="match status" value="1"/>
</dbReference>
<dbReference type="OrthoDB" id="9814676at2"/>
<organism evidence="6 7">
    <name type="scientific">Bradyrhizobium canariense</name>
    <dbReference type="NCBI Taxonomy" id="255045"/>
    <lineage>
        <taxon>Bacteria</taxon>
        <taxon>Pseudomonadati</taxon>
        <taxon>Pseudomonadota</taxon>
        <taxon>Alphaproteobacteria</taxon>
        <taxon>Hyphomicrobiales</taxon>
        <taxon>Nitrobacteraceae</taxon>
        <taxon>Bradyrhizobium</taxon>
    </lineage>
</organism>
<dbReference type="GO" id="GO:0003677">
    <property type="term" value="F:DNA binding"/>
    <property type="evidence" value="ECO:0007669"/>
    <property type="project" value="UniProtKB-KW"/>
</dbReference>
<dbReference type="GO" id="GO:1901135">
    <property type="term" value="P:carbohydrate derivative metabolic process"/>
    <property type="evidence" value="ECO:0007669"/>
    <property type="project" value="InterPro"/>
</dbReference>